<keyword evidence="3" id="KW-1185">Reference proteome</keyword>
<keyword evidence="1" id="KW-1133">Transmembrane helix</keyword>
<organism evidence="2 3">
    <name type="scientific">Lupinus albus</name>
    <name type="common">White lupine</name>
    <name type="synonym">Lupinus termis</name>
    <dbReference type="NCBI Taxonomy" id="3870"/>
    <lineage>
        <taxon>Eukaryota</taxon>
        <taxon>Viridiplantae</taxon>
        <taxon>Streptophyta</taxon>
        <taxon>Embryophyta</taxon>
        <taxon>Tracheophyta</taxon>
        <taxon>Spermatophyta</taxon>
        <taxon>Magnoliopsida</taxon>
        <taxon>eudicotyledons</taxon>
        <taxon>Gunneridae</taxon>
        <taxon>Pentapetalae</taxon>
        <taxon>rosids</taxon>
        <taxon>fabids</taxon>
        <taxon>Fabales</taxon>
        <taxon>Fabaceae</taxon>
        <taxon>Papilionoideae</taxon>
        <taxon>50 kb inversion clade</taxon>
        <taxon>genistoids sensu lato</taxon>
        <taxon>core genistoids</taxon>
        <taxon>Genisteae</taxon>
        <taxon>Lupinus</taxon>
    </lineage>
</organism>
<accession>A0A6A4NQU1</accession>
<comment type="caution">
    <text evidence="2">The sequence shown here is derived from an EMBL/GenBank/DDBJ whole genome shotgun (WGS) entry which is preliminary data.</text>
</comment>
<evidence type="ECO:0000313" key="2">
    <source>
        <dbReference type="EMBL" id="KAE9589994.1"/>
    </source>
</evidence>
<dbReference type="EMBL" id="WOCE01000021">
    <property type="protein sequence ID" value="KAE9589994.1"/>
    <property type="molecule type" value="Genomic_DNA"/>
</dbReference>
<evidence type="ECO:0000256" key="1">
    <source>
        <dbReference type="SAM" id="Phobius"/>
    </source>
</evidence>
<feature type="transmembrane region" description="Helical" evidence="1">
    <location>
        <begin position="21"/>
        <end position="40"/>
    </location>
</feature>
<proteinExistence type="predicted"/>
<sequence length="54" mass="6238">MCVFFRLRNMCMMKMKVSRFSGGYVMSVGLWFAMCGISKLRNIVYVGWLSGMNV</sequence>
<protein>
    <submittedName>
        <fullName evidence="2">Uncharacterized protein</fullName>
    </submittedName>
</protein>
<evidence type="ECO:0000313" key="3">
    <source>
        <dbReference type="Proteomes" id="UP000447434"/>
    </source>
</evidence>
<keyword evidence="1" id="KW-0472">Membrane</keyword>
<dbReference type="AlphaFoldDB" id="A0A6A4NQU1"/>
<keyword evidence="1" id="KW-0812">Transmembrane</keyword>
<dbReference type="Proteomes" id="UP000447434">
    <property type="component" value="Chromosome 21"/>
</dbReference>
<gene>
    <name evidence="2" type="ORF">Lalb_Chr21g0314831</name>
</gene>
<reference evidence="3" key="1">
    <citation type="journal article" date="2020" name="Nat. Commun.">
        <title>Genome sequence of the cluster root forming white lupin.</title>
        <authorList>
            <person name="Hufnagel B."/>
            <person name="Marques A."/>
            <person name="Soriano A."/>
            <person name="Marques L."/>
            <person name="Divol F."/>
            <person name="Doumas P."/>
            <person name="Sallet E."/>
            <person name="Mancinotti D."/>
            <person name="Carrere S."/>
            <person name="Marande W."/>
            <person name="Arribat S."/>
            <person name="Keller J."/>
            <person name="Huneau C."/>
            <person name="Blein T."/>
            <person name="Aime D."/>
            <person name="Laguerre M."/>
            <person name="Taylor J."/>
            <person name="Schubert V."/>
            <person name="Nelson M."/>
            <person name="Geu-Flores F."/>
            <person name="Crespi M."/>
            <person name="Gallardo-Guerrero K."/>
            <person name="Delaux P.-M."/>
            <person name="Salse J."/>
            <person name="Berges H."/>
            <person name="Guyot R."/>
            <person name="Gouzy J."/>
            <person name="Peret B."/>
        </authorList>
    </citation>
    <scope>NUCLEOTIDE SEQUENCE [LARGE SCALE GENOMIC DNA]</scope>
    <source>
        <strain evidence="3">cv. Amiga</strain>
    </source>
</reference>
<name>A0A6A4NQU1_LUPAL</name>